<dbReference type="InterPro" id="IPR013780">
    <property type="entry name" value="Glyco_hydro_b"/>
</dbReference>
<dbReference type="PANTHER" id="PTHR43576:SF3">
    <property type="entry name" value="ALPHA-L-ARABINOFURANOSIDASE C"/>
    <property type="match status" value="1"/>
</dbReference>
<feature type="non-terminal residue" evidence="10">
    <location>
        <position position="1"/>
    </location>
</feature>
<dbReference type="SMART" id="SM00813">
    <property type="entry name" value="Alpha-L-AF_C"/>
    <property type="match status" value="1"/>
</dbReference>
<evidence type="ECO:0000256" key="3">
    <source>
        <dbReference type="ARBA" id="ARBA00007186"/>
    </source>
</evidence>
<dbReference type="SUPFAM" id="SSF51445">
    <property type="entry name" value="(Trans)glycosidases"/>
    <property type="match status" value="1"/>
</dbReference>
<keyword evidence="5" id="KW-0378">Hydrolase</keyword>
<evidence type="ECO:0000313" key="11">
    <source>
        <dbReference type="Proteomes" id="UP000233524"/>
    </source>
</evidence>
<evidence type="ECO:0000256" key="5">
    <source>
        <dbReference type="ARBA" id="ARBA00022801"/>
    </source>
</evidence>
<organism evidence="10 11">
    <name type="scientific">Lomentospora prolificans</name>
    <dbReference type="NCBI Taxonomy" id="41688"/>
    <lineage>
        <taxon>Eukaryota</taxon>
        <taxon>Fungi</taxon>
        <taxon>Dikarya</taxon>
        <taxon>Ascomycota</taxon>
        <taxon>Pezizomycotina</taxon>
        <taxon>Sordariomycetes</taxon>
        <taxon>Hypocreomycetidae</taxon>
        <taxon>Microascales</taxon>
        <taxon>Microascaceae</taxon>
        <taxon>Lomentospora</taxon>
    </lineage>
</organism>
<dbReference type="InterPro" id="IPR055235">
    <property type="entry name" value="ASD1_cat"/>
</dbReference>
<comment type="function">
    <text evidence="8">Alpha-L-arabinofuranosidase involved in the degradation of arabinoxylan, a major component of plant hemicellulose. Acts only on small linear 1,5-alpha-linked L-arabinofuranosyl oligosaccharides.</text>
</comment>
<dbReference type="InterPro" id="IPR017853">
    <property type="entry name" value="GH"/>
</dbReference>
<evidence type="ECO:0000256" key="2">
    <source>
        <dbReference type="ARBA" id="ARBA00004834"/>
    </source>
</evidence>
<sequence length="525" mass="59478">LSPRWREYTTHTRLSSSIMATFTKVGDDEQTVISVNPAHKISKIEDNTYGGFTEHMGRCIYGGLYDPGSPLSDDNGYRKDVIAAFQELKCPVVRYPGGNFIATYHWQDGVGPRDQRPKRQELAWHGIETNEFGTDEFLKWCEIVGTEPYLALNFGTGSLEEALGWLEYCNSDSDSYYANLRRKNGREKPYGVKYWALGNECWGPWQVEQMTQEDYAKKAYQWAKALKLLDPSIELILCGKDGPTHWDYYVTKECINYIRHALGNNDSSCLIDMHSIHIYTASSDHYKNATAPRQAERAIEITSSLIDLARIENGVPTKIKKQKICFDEWNVWDPVRAPGWLGAEEKYTLSDALAVANWLNVLVRQSKHIGMATIAQSVNVISPLMTTKDGLLKQTTWWPLLLFSKYMRGHTVAVHVQSGEYEGPTQPEWIRGTIETPWLEVSAAVDDQGTASLVVVNIHQEKNFRTRVEGIPVGAQVDVYTVSGPSLECTNTDGKQEVGVAESKWTAEEFYEFPKLSMTMLRWKA</sequence>
<dbReference type="UniPathway" id="UPA00667"/>
<comment type="caution">
    <text evidence="10">The sequence shown here is derived from an EMBL/GenBank/DDBJ whole genome shotgun (WGS) entry which is preliminary data.</text>
</comment>
<name>A0A2N3N5Q6_9PEZI</name>
<dbReference type="EC" id="3.2.1.55" evidence="4"/>
<dbReference type="Gene3D" id="3.20.20.80">
    <property type="entry name" value="Glycosidases"/>
    <property type="match status" value="1"/>
</dbReference>
<proteinExistence type="inferred from homology"/>
<dbReference type="AlphaFoldDB" id="A0A2N3N5Q6"/>
<comment type="catalytic activity">
    <reaction evidence="1">
        <text>Hydrolysis of terminal non-reducing alpha-L-arabinofuranoside residues in alpha-L-arabinosides.</text>
        <dbReference type="EC" id="3.2.1.55"/>
    </reaction>
</comment>
<comment type="pathway">
    <text evidence="2">Glycan metabolism; L-arabinan degradation.</text>
</comment>
<dbReference type="SUPFAM" id="SSF51011">
    <property type="entry name" value="Glycosyl hydrolase domain"/>
    <property type="match status" value="1"/>
</dbReference>
<keyword evidence="7" id="KW-0326">Glycosidase</keyword>
<evidence type="ECO:0000256" key="6">
    <source>
        <dbReference type="ARBA" id="ARBA00023277"/>
    </source>
</evidence>
<dbReference type="Pfam" id="PF06964">
    <property type="entry name" value="Alpha-L-AF_C"/>
    <property type="match status" value="1"/>
</dbReference>
<evidence type="ECO:0000313" key="10">
    <source>
        <dbReference type="EMBL" id="PKS07780.1"/>
    </source>
</evidence>
<dbReference type="GO" id="GO:0046556">
    <property type="term" value="F:alpha-L-arabinofuranosidase activity"/>
    <property type="evidence" value="ECO:0007669"/>
    <property type="project" value="UniProtKB-EC"/>
</dbReference>
<protein>
    <recommendedName>
        <fullName evidence="4">non-reducing end alpha-L-arabinofuranosidase</fullName>
        <ecNumber evidence="4">3.2.1.55</ecNumber>
    </recommendedName>
</protein>
<evidence type="ECO:0000259" key="9">
    <source>
        <dbReference type="SMART" id="SM00813"/>
    </source>
</evidence>
<dbReference type="STRING" id="41688.A0A2N3N5Q6"/>
<keyword evidence="6" id="KW-0119">Carbohydrate metabolism</keyword>
<accession>A0A2N3N5Q6</accession>
<keyword evidence="11" id="KW-1185">Reference proteome</keyword>
<dbReference type="OrthoDB" id="3032304at2759"/>
<evidence type="ECO:0000256" key="7">
    <source>
        <dbReference type="ARBA" id="ARBA00023295"/>
    </source>
</evidence>
<dbReference type="InterPro" id="IPR010720">
    <property type="entry name" value="Alpha-L-AF_C"/>
</dbReference>
<dbReference type="Proteomes" id="UP000233524">
    <property type="component" value="Unassembled WGS sequence"/>
</dbReference>
<evidence type="ECO:0000256" key="1">
    <source>
        <dbReference type="ARBA" id="ARBA00001462"/>
    </source>
</evidence>
<dbReference type="GO" id="GO:0031222">
    <property type="term" value="P:arabinan catabolic process"/>
    <property type="evidence" value="ECO:0007669"/>
    <property type="project" value="UniProtKB-UniPathway"/>
</dbReference>
<dbReference type="GO" id="GO:0046373">
    <property type="term" value="P:L-arabinose metabolic process"/>
    <property type="evidence" value="ECO:0007669"/>
    <property type="project" value="InterPro"/>
</dbReference>
<comment type="similarity">
    <text evidence="3">Belongs to the glycosyl hydrolase 51 family.</text>
</comment>
<feature type="domain" description="Alpha-L-arabinofuranosidase C-terminal" evidence="9">
    <location>
        <begin position="327"/>
        <end position="517"/>
    </location>
</feature>
<reference evidence="10 11" key="1">
    <citation type="journal article" date="2017" name="G3 (Bethesda)">
        <title>First Draft Genome Sequence of the Pathogenic Fungus Lomentospora prolificans (Formerly Scedosporium prolificans).</title>
        <authorList>
            <person name="Luo R."/>
            <person name="Zimin A."/>
            <person name="Workman R."/>
            <person name="Fan Y."/>
            <person name="Pertea G."/>
            <person name="Grossman N."/>
            <person name="Wear M.P."/>
            <person name="Jia B."/>
            <person name="Miller H."/>
            <person name="Casadevall A."/>
            <person name="Timp W."/>
            <person name="Zhang S.X."/>
            <person name="Salzberg S.L."/>
        </authorList>
    </citation>
    <scope>NUCLEOTIDE SEQUENCE [LARGE SCALE GENOMIC DNA]</scope>
    <source>
        <strain evidence="10 11">JHH-5317</strain>
    </source>
</reference>
<dbReference type="EMBL" id="NLAX01000701">
    <property type="protein sequence ID" value="PKS07780.1"/>
    <property type="molecule type" value="Genomic_DNA"/>
</dbReference>
<dbReference type="VEuPathDB" id="FungiDB:jhhlp_006388"/>
<dbReference type="InParanoid" id="A0A2N3N5Q6"/>
<evidence type="ECO:0000256" key="8">
    <source>
        <dbReference type="ARBA" id="ARBA00037415"/>
    </source>
</evidence>
<dbReference type="Pfam" id="PF22848">
    <property type="entry name" value="ASD1_dom"/>
    <property type="match status" value="1"/>
</dbReference>
<dbReference type="PANTHER" id="PTHR43576">
    <property type="entry name" value="ALPHA-L-ARABINOFURANOSIDASE C-RELATED"/>
    <property type="match status" value="1"/>
</dbReference>
<evidence type="ECO:0000256" key="4">
    <source>
        <dbReference type="ARBA" id="ARBA00012670"/>
    </source>
</evidence>
<gene>
    <name evidence="10" type="ORF">jhhlp_006388</name>
</gene>
<dbReference type="Gene3D" id="2.60.40.1180">
    <property type="entry name" value="Golgi alpha-mannosidase II"/>
    <property type="match status" value="1"/>
</dbReference>